<keyword evidence="12" id="KW-0862">Zinc</keyword>
<proteinExistence type="inferred from homology"/>
<protein>
    <recommendedName>
        <fullName evidence="6">RBR-type E3 ubiquitin transferase</fullName>
        <ecNumber evidence="6">2.3.2.31</ecNumber>
    </recommendedName>
</protein>
<evidence type="ECO:0000256" key="11">
    <source>
        <dbReference type="ARBA" id="ARBA00022786"/>
    </source>
</evidence>
<evidence type="ECO:0000256" key="4">
    <source>
        <dbReference type="ARBA" id="ARBA00004906"/>
    </source>
</evidence>
<evidence type="ECO:0000256" key="10">
    <source>
        <dbReference type="ARBA" id="ARBA00022771"/>
    </source>
</evidence>
<organism evidence="16 17">
    <name type="scientific">Arabidopsis suecica</name>
    <name type="common">Swedish thale-cress</name>
    <name type="synonym">Cardaminopsis suecica</name>
    <dbReference type="NCBI Taxonomy" id="45249"/>
    <lineage>
        <taxon>Eukaryota</taxon>
        <taxon>Viridiplantae</taxon>
        <taxon>Streptophyta</taxon>
        <taxon>Embryophyta</taxon>
        <taxon>Tracheophyta</taxon>
        <taxon>Spermatophyta</taxon>
        <taxon>Magnoliopsida</taxon>
        <taxon>eudicotyledons</taxon>
        <taxon>Gunneridae</taxon>
        <taxon>Pentapetalae</taxon>
        <taxon>rosids</taxon>
        <taxon>malvids</taxon>
        <taxon>Brassicales</taxon>
        <taxon>Brassicaceae</taxon>
        <taxon>Camelineae</taxon>
        <taxon>Arabidopsis</taxon>
    </lineage>
</organism>
<keyword evidence="17" id="KW-1185">Reference proteome</keyword>
<dbReference type="EC" id="2.3.2.31" evidence="6"/>
<dbReference type="GO" id="GO:0004523">
    <property type="term" value="F:RNA-DNA hybrid ribonuclease activity"/>
    <property type="evidence" value="ECO:0007669"/>
    <property type="project" value="InterPro"/>
</dbReference>
<keyword evidence="9" id="KW-0677">Repeat</keyword>
<gene>
    <name evidence="16" type="ORF">ISN44_As10g013320</name>
</gene>
<comment type="cofactor">
    <cofactor evidence="2">
        <name>Zn(2+)</name>
        <dbReference type="ChEBI" id="CHEBI:29105"/>
    </cofactor>
</comment>
<evidence type="ECO:0000256" key="6">
    <source>
        <dbReference type="ARBA" id="ARBA00012251"/>
    </source>
</evidence>
<comment type="function">
    <text evidence="3">Might act as an E3 ubiquitin-protein ligase, or as part of E3 complex, which accepts ubiquitin from specific E2 ubiquitin-conjugating enzymes and then transfers it to substrates.</text>
</comment>
<dbReference type="FunFam" id="1.20.120.1750:FF:000019">
    <property type="entry name" value="RBR-type E3 ubiquitin transferase"/>
    <property type="match status" value="1"/>
</dbReference>
<comment type="catalytic activity">
    <reaction evidence="1">
        <text>[E2 ubiquitin-conjugating enzyme]-S-ubiquitinyl-L-cysteine + [acceptor protein]-L-lysine = [E2 ubiquitin-conjugating enzyme]-L-cysteine + [acceptor protein]-N(6)-ubiquitinyl-L-lysine.</text>
        <dbReference type="EC" id="2.3.2.31"/>
    </reaction>
</comment>
<keyword evidence="7" id="KW-0808">Transferase</keyword>
<dbReference type="PROSITE" id="PS50089">
    <property type="entry name" value="ZF_RING_2"/>
    <property type="match status" value="1"/>
</dbReference>
<reference evidence="16 17" key="1">
    <citation type="submission" date="2020-12" db="EMBL/GenBank/DDBJ databases">
        <title>Concerted genomic and epigenomic changes stabilize Arabidopsis allopolyploids.</title>
        <authorList>
            <person name="Chen Z."/>
        </authorList>
    </citation>
    <scope>NUCLEOTIDE SEQUENCE [LARGE SCALE GENOMIC DNA]</scope>
    <source>
        <strain evidence="16">As9502</strain>
        <tissue evidence="16">Leaf</tissue>
    </source>
</reference>
<evidence type="ECO:0000256" key="2">
    <source>
        <dbReference type="ARBA" id="ARBA00001947"/>
    </source>
</evidence>
<dbReference type="PROSITE" id="PS51873">
    <property type="entry name" value="TRIAD"/>
    <property type="match status" value="1"/>
</dbReference>
<accession>A0A8T1ZXB9</accession>
<name>A0A8T1ZXB9_ARASU</name>
<keyword evidence="10 13" id="KW-0863">Zinc-finger</keyword>
<dbReference type="FunFam" id="3.30.40.10:FF:000230">
    <property type="entry name" value="RBR-type E3 ubiquitin transferase"/>
    <property type="match status" value="1"/>
</dbReference>
<dbReference type="CDD" id="cd22582">
    <property type="entry name" value="BRcat_RBR_unk"/>
    <property type="match status" value="1"/>
</dbReference>
<evidence type="ECO:0000256" key="13">
    <source>
        <dbReference type="PROSITE-ProRule" id="PRU00175"/>
    </source>
</evidence>
<comment type="pathway">
    <text evidence="4">Protein modification; protein ubiquitination.</text>
</comment>
<evidence type="ECO:0000256" key="7">
    <source>
        <dbReference type="ARBA" id="ARBA00022679"/>
    </source>
</evidence>
<dbReference type="InterPro" id="IPR001841">
    <property type="entry name" value="Znf_RING"/>
</dbReference>
<dbReference type="Pfam" id="PF13456">
    <property type="entry name" value="RVT_3"/>
    <property type="match status" value="1"/>
</dbReference>
<feature type="domain" description="RING-type" evidence="14">
    <location>
        <begin position="215"/>
        <end position="258"/>
    </location>
</feature>
<sequence>MERDELGFVSKKRRVSQSSSAKYADNVIHRLYFKGLVSKDIAAEHGRKKTAMAGFGVAICDQNDELLFEIKEPVNDAKINNVRVEIRALVRGLSESLDLGIRKLVIYFDDSQIYQKVSVFLYLVIALVLKIGRLGADRRSTAAILSKSIITGKCNPNQERVVQQLLEQVQRLRQKFDYSKAMLVAQNNIKFAFKLAREAIVSQTSSALKVNGEICVICQEETKADRMFVIDKCLHRHCYPCVNQFVEVKLRNGTVPTCLDFECKSKISLESCSKVLKPKVIELWKYRMKEDSVPVAERIYCPYVNCSTLMSKTEISPYDQSNDRACIKCSGLFCIDCKVPSHYGLSCAEYKKLHPDPLIDDLKLKSLANDQNWRQCVKCRHLIELNQGCNHMICRCGYQFCYKCGVEWKKCQVTCPTGCPRIGQGNFDDGDGRTDEDDWDDFFVDGGLSDSPPIPSYADYYSLYGFLAIVSLESRSLLQLYKTQLFRSQRSNSKMALPSPQPVDHNPLDQLVKNSFSVRSRSLFATGTISVLWDVHECPIPASLKVRDVFNNIKKVLRNNGFFGPVDIKPYVNLLNMDLMEAFETIPVSLLPGDRGVRLDYYLTHLFNHAIDNDGFRPFTLVLILGDISGLDELFRVINILQSRLRFKVLIAQPPRGSVLSLTEIGLCNGLLAGQDLLIQNSVVKL</sequence>
<comment type="caution">
    <text evidence="16">The sequence shown here is derived from an EMBL/GenBank/DDBJ whole genome shotgun (WGS) entry which is preliminary data.</text>
</comment>
<dbReference type="GO" id="GO:0008270">
    <property type="term" value="F:zinc ion binding"/>
    <property type="evidence" value="ECO:0007669"/>
    <property type="project" value="UniProtKB-KW"/>
</dbReference>
<comment type="similarity">
    <text evidence="5">Belongs to the RBR family. Ariadne subfamily.</text>
</comment>
<evidence type="ECO:0000259" key="15">
    <source>
        <dbReference type="PROSITE" id="PS51873"/>
    </source>
</evidence>
<dbReference type="OrthoDB" id="9977870at2759"/>
<dbReference type="InterPro" id="IPR044066">
    <property type="entry name" value="TRIAD_supradom"/>
</dbReference>
<dbReference type="GO" id="GO:0003676">
    <property type="term" value="F:nucleic acid binding"/>
    <property type="evidence" value="ECO:0007669"/>
    <property type="project" value="InterPro"/>
</dbReference>
<dbReference type="AlphaFoldDB" id="A0A8T1ZXB9"/>
<dbReference type="SMART" id="SM00647">
    <property type="entry name" value="IBR"/>
    <property type="match status" value="2"/>
</dbReference>
<evidence type="ECO:0000256" key="8">
    <source>
        <dbReference type="ARBA" id="ARBA00022723"/>
    </source>
</evidence>
<evidence type="ECO:0000256" key="5">
    <source>
        <dbReference type="ARBA" id="ARBA00005884"/>
    </source>
</evidence>
<dbReference type="EMBL" id="JAEFBJ010000010">
    <property type="protein sequence ID" value="KAG7564570.1"/>
    <property type="molecule type" value="Genomic_DNA"/>
</dbReference>
<evidence type="ECO:0000313" key="17">
    <source>
        <dbReference type="Proteomes" id="UP000694251"/>
    </source>
</evidence>
<keyword evidence="8" id="KW-0479">Metal-binding</keyword>
<dbReference type="InterPro" id="IPR002156">
    <property type="entry name" value="RNaseH_domain"/>
</dbReference>
<dbReference type="Pfam" id="PF01485">
    <property type="entry name" value="IBR"/>
    <property type="match status" value="2"/>
</dbReference>
<dbReference type="Proteomes" id="UP000694251">
    <property type="component" value="Chromosome 10"/>
</dbReference>
<dbReference type="GO" id="GO:0016567">
    <property type="term" value="P:protein ubiquitination"/>
    <property type="evidence" value="ECO:0007669"/>
    <property type="project" value="InterPro"/>
</dbReference>
<feature type="domain" description="RING-type" evidence="15">
    <location>
        <begin position="211"/>
        <end position="429"/>
    </location>
</feature>
<evidence type="ECO:0000256" key="1">
    <source>
        <dbReference type="ARBA" id="ARBA00001798"/>
    </source>
</evidence>
<evidence type="ECO:0000256" key="3">
    <source>
        <dbReference type="ARBA" id="ARBA00003976"/>
    </source>
</evidence>
<evidence type="ECO:0000313" key="16">
    <source>
        <dbReference type="EMBL" id="KAG7564570.1"/>
    </source>
</evidence>
<dbReference type="PANTHER" id="PTHR11685">
    <property type="entry name" value="RBR FAMILY RING FINGER AND IBR DOMAIN-CONTAINING"/>
    <property type="match status" value="1"/>
</dbReference>
<dbReference type="InterPro" id="IPR031127">
    <property type="entry name" value="E3_UB_ligase_RBR"/>
</dbReference>
<dbReference type="GO" id="GO:0061630">
    <property type="term" value="F:ubiquitin protein ligase activity"/>
    <property type="evidence" value="ECO:0007669"/>
    <property type="project" value="UniProtKB-EC"/>
</dbReference>
<dbReference type="CDD" id="cd22584">
    <property type="entry name" value="Rcat_RBR_unk"/>
    <property type="match status" value="1"/>
</dbReference>
<evidence type="ECO:0000256" key="9">
    <source>
        <dbReference type="ARBA" id="ARBA00022737"/>
    </source>
</evidence>
<evidence type="ECO:0000259" key="14">
    <source>
        <dbReference type="PROSITE" id="PS50089"/>
    </source>
</evidence>
<dbReference type="InterPro" id="IPR002867">
    <property type="entry name" value="IBR_dom"/>
</dbReference>
<keyword evidence="11" id="KW-0833">Ubl conjugation pathway</keyword>
<dbReference type="CDD" id="cd10910">
    <property type="entry name" value="PIN_limkain_b1_N_like"/>
    <property type="match status" value="1"/>
</dbReference>
<evidence type="ECO:0000256" key="12">
    <source>
        <dbReference type="ARBA" id="ARBA00022833"/>
    </source>
</evidence>